<accession>A0A4Q2S3Q9</accession>
<dbReference type="RefSeq" id="WP_129473320.1">
    <property type="nucleotide sequence ID" value="NZ_SDWS01000001.1"/>
</dbReference>
<keyword evidence="3" id="KW-0597">Phosphoprotein</keyword>
<dbReference type="PANTHER" id="PTHR24421">
    <property type="entry name" value="NITRATE/NITRITE SENSOR PROTEIN NARX-RELATED"/>
    <property type="match status" value="1"/>
</dbReference>
<organism evidence="12 13">
    <name type="scientific">Nocardioides glacieisoli</name>
    <dbReference type="NCBI Taxonomy" id="1168730"/>
    <lineage>
        <taxon>Bacteria</taxon>
        <taxon>Bacillati</taxon>
        <taxon>Actinomycetota</taxon>
        <taxon>Actinomycetes</taxon>
        <taxon>Propionibacteriales</taxon>
        <taxon>Nocardioidaceae</taxon>
        <taxon>Nocardioides</taxon>
    </lineage>
</organism>
<evidence type="ECO:0000256" key="2">
    <source>
        <dbReference type="ARBA" id="ARBA00012438"/>
    </source>
</evidence>
<dbReference type="CDD" id="cd16917">
    <property type="entry name" value="HATPase_UhpB-NarQ-NarX-like"/>
    <property type="match status" value="1"/>
</dbReference>
<gene>
    <name evidence="12" type="ORF">EUA06_02005</name>
</gene>
<comment type="caution">
    <text evidence="12">The sequence shown here is derived from an EMBL/GenBank/DDBJ whole genome shotgun (WGS) entry which is preliminary data.</text>
</comment>
<dbReference type="GO" id="GO:0016020">
    <property type="term" value="C:membrane"/>
    <property type="evidence" value="ECO:0007669"/>
    <property type="project" value="InterPro"/>
</dbReference>
<dbReference type="InterPro" id="IPR003594">
    <property type="entry name" value="HATPase_dom"/>
</dbReference>
<evidence type="ECO:0000256" key="8">
    <source>
        <dbReference type="ARBA" id="ARBA00023012"/>
    </source>
</evidence>
<evidence type="ECO:0000256" key="1">
    <source>
        <dbReference type="ARBA" id="ARBA00000085"/>
    </source>
</evidence>
<dbReference type="GO" id="GO:0005524">
    <property type="term" value="F:ATP binding"/>
    <property type="evidence" value="ECO:0007669"/>
    <property type="project" value="UniProtKB-KW"/>
</dbReference>
<dbReference type="GO" id="GO:0000155">
    <property type="term" value="F:phosphorelay sensor kinase activity"/>
    <property type="evidence" value="ECO:0007669"/>
    <property type="project" value="InterPro"/>
</dbReference>
<dbReference type="Pfam" id="PF07730">
    <property type="entry name" value="HisKA_3"/>
    <property type="match status" value="1"/>
</dbReference>
<dbReference type="Proteomes" id="UP000291838">
    <property type="component" value="Unassembled WGS sequence"/>
</dbReference>
<keyword evidence="7" id="KW-0067">ATP-binding</keyword>
<evidence type="ECO:0000256" key="6">
    <source>
        <dbReference type="ARBA" id="ARBA00022777"/>
    </source>
</evidence>
<proteinExistence type="predicted"/>
<evidence type="ECO:0000259" key="10">
    <source>
        <dbReference type="Pfam" id="PF02518"/>
    </source>
</evidence>
<dbReference type="EMBL" id="SDWS01000001">
    <property type="protein sequence ID" value="RYB96371.1"/>
    <property type="molecule type" value="Genomic_DNA"/>
</dbReference>
<dbReference type="GO" id="GO:0046983">
    <property type="term" value="F:protein dimerization activity"/>
    <property type="evidence" value="ECO:0007669"/>
    <property type="project" value="InterPro"/>
</dbReference>
<feature type="region of interest" description="Disordered" evidence="9">
    <location>
        <begin position="498"/>
        <end position="525"/>
    </location>
</feature>
<dbReference type="InterPro" id="IPR011712">
    <property type="entry name" value="Sig_transdc_His_kin_sub3_dim/P"/>
</dbReference>
<dbReference type="InterPro" id="IPR036890">
    <property type="entry name" value="HATPase_C_sf"/>
</dbReference>
<dbReference type="EC" id="2.7.13.3" evidence="2"/>
<reference evidence="12 13" key="1">
    <citation type="submission" date="2019-01" db="EMBL/GenBank/DDBJ databases">
        <title>Novel species of Nocardioides.</title>
        <authorList>
            <person name="Liu Q."/>
            <person name="Xin Y.-H."/>
        </authorList>
    </citation>
    <scope>NUCLEOTIDE SEQUENCE [LARGE SCALE GENOMIC DNA]</scope>
    <source>
        <strain evidence="12 13">HLT3-15</strain>
    </source>
</reference>
<keyword evidence="4" id="KW-0808">Transferase</keyword>
<keyword evidence="6 12" id="KW-0418">Kinase</keyword>
<dbReference type="OrthoDB" id="144293at2"/>
<keyword evidence="8" id="KW-0902">Two-component regulatory system</keyword>
<evidence type="ECO:0000259" key="11">
    <source>
        <dbReference type="Pfam" id="PF07730"/>
    </source>
</evidence>
<feature type="domain" description="Signal transduction histidine kinase subgroup 3 dimerisation and phosphoacceptor" evidence="11">
    <location>
        <begin position="317"/>
        <end position="380"/>
    </location>
</feature>
<dbReference type="PANTHER" id="PTHR24421:SF10">
    <property type="entry name" value="NITRATE_NITRITE SENSOR PROTEIN NARQ"/>
    <property type="match status" value="1"/>
</dbReference>
<dbReference type="AlphaFoldDB" id="A0A4Q2S3Q9"/>
<protein>
    <recommendedName>
        <fullName evidence="2">histidine kinase</fullName>
        <ecNumber evidence="2">2.7.13.3</ecNumber>
    </recommendedName>
</protein>
<evidence type="ECO:0000256" key="3">
    <source>
        <dbReference type="ARBA" id="ARBA00022553"/>
    </source>
</evidence>
<evidence type="ECO:0000256" key="9">
    <source>
        <dbReference type="SAM" id="MobiDB-lite"/>
    </source>
</evidence>
<sequence>MTPTAPQDAGVSRPALQSWRTTTAVRVFALSLATGTALSNGVLDVSAPKLVVLCLVAAVSSLLEWMTRNRPSHWHAVGEAVAVALLLVSTDAMAELGAYLAVAPIAAGVRHGLVTTLNVSLVSGLTTAASIAADPQDDALSRLGETLPWLLIGLGVGLLASWQSRSTRDQAARQAPYAAAHHLMARIHQLASSGNLGLNSASLAMELDTAMCRATGGARSTIFVAEPDHTLRPLNGSDDVARMAQEIEIPDSERTPGAAVVPLRGVQQVLGYCVVVGVPRWTPELEERARDVADEFAVRLDTAVLFDEVRSLATAEERNRIAREMHDGVAQEIVGLGYIVDEIESISDQEQTRELASALRAEITRLVSEIRFSIFDLRHEVSDGRLSSSLADYAREVGHSTGLRVHLSLAESGPPLPSRTATEVLRVAQEAIGNVRKHSRADNMWVVLDSDGSRLVLEVRDDGVGNAEPREHHWGLQTMRERARTVGADLDITTRPAGGTVVSLRSPTTAPHEGETAHGHHRATG</sequence>
<evidence type="ECO:0000256" key="4">
    <source>
        <dbReference type="ARBA" id="ARBA00022679"/>
    </source>
</evidence>
<name>A0A4Q2S3Q9_9ACTN</name>
<dbReference type="Gene3D" id="1.20.5.1930">
    <property type="match status" value="1"/>
</dbReference>
<dbReference type="Gene3D" id="3.30.565.10">
    <property type="entry name" value="Histidine kinase-like ATPase, C-terminal domain"/>
    <property type="match status" value="1"/>
</dbReference>
<evidence type="ECO:0000256" key="7">
    <source>
        <dbReference type="ARBA" id="ARBA00022840"/>
    </source>
</evidence>
<keyword evidence="5" id="KW-0547">Nucleotide-binding</keyword>
<evidence type="ECO:0000313" key="12">
    <source>
        <dbReference type="EMBL" id="RYB96371.1"/>
    </source>
</evidence>
<dbReference type="SUPFAM" id="SSF55874">
    <property type="entry name" value="ATPase domain of HSP90 chaperone/DNA topoisomerase II/histidine kinase"/>
    <property type="match status" value="1"/>
</dbReference>
<dbReference type="InterPro" id="IPR050482">
    <property type="entry name" value="Sensor_HK_TwoCompSys"/>
</dbReference>
<dbReference type="Pfam" id="PF02518">
    <property type="entry name" value="HATPase_c"/>
    <property type="match status" value="1"/>
</dbReference>
<keyword evidence="13" id="KW-1185">Reference proteome</keyword>
<evidence type="ECO:0000256" key="5">
    <source>
        <dbReference type="ARBA" id="ARBA00022741"/>
    </source>
</evidence>
<comment type="catalytic activity">
    <reaction evidence="1">
        <text>ATP + protein L-histidine = ADP + protein N-phospho-L-histidine.</text>
        <dbReference type="EC" id="2.7.13.3"/>
    </reaction>
</comment>
<feature type="domain" description="Histidine kinase/HSP90-like ATPase" evidence="10">
    <location>
        <begin position="423"/>
        <end position="508"/>
    </location>
</feature>
<evidence type="ECO:0000313" key="13">
    <source>
        <dbReference type="Proteomes" id="UP000291838"/>
    </source>
</evidence>